<feature type="compositionally biased region" description="Polar residues" evidence="3">
    <location>
        <begin position="311"/>
        <end position="329"/>
    </location>
</feature>
<keyword evidence="6" id="KW-1185">Reference proteome</keyword>
<dbReference type="Pfam" id="PF14215">
    <property type="entry name" value="bHLH-MYC_N"/>
    <property type="match status" value="1"/>
</dbReference>
<dbReference type="Proteomes" id="UP000823749">
    <property type="component" value="Chromosome 12"/>
</dbReference>
<evidence type="ECO:0000313" key="5">
    <source>
        <dbReference type="EMBL" id="KAG5520971.1"/>
    </source>
</evidence>
<evidence type="ECO:0000256" key="2">
    <source>
        <dbReference type="ARBA" id="ARBA00023163"/>
    </source>
</evidence>
<dbReference type="PANTHER" id="PTHR46633">
    <property type="entry name" value="TRANSCRIPTION FACTOR MYC/MYB-RELATED"/>
    <property type="match status" value="1"/>
</dbReference>
<protein>
    <recommendedName>
        <fullName evidence="4">Transcription factor MYC/MYB N-terminal domain-containing protein</fullName>
    </recommendedName>
</protein>
<gene>
    <name evidence="5" type="ORF">RHGRI_033506</name>
</gene>
<evidence type="ECO:0000313" key="6">
    <source>
        <dbReference type="Proteomes" id="UP000823749"/>
    </source>
</evidence>
<dbReference type="InterPro" id="IPR025610">
    <property type="entry name" value="MYC/MYB_N"/>
</dbReference>
<dbReference type="PANTHER" id="PTHR46633:SF3">
    <property type="entry name" value="SERINE_THREONINE-PROTEIN KINASE WNK (WITH NO LYSINE)-LIKE PROTEIN"/>
    <property type="match status" value="1"/>
</dbReference>
<dbReference type="EMBL" id="JACTNZ010000012">
    <property type="protein sequence ID" value="KAG5520971.1"/>
    <property type="molecule type" value="Genomic_DNA"/>
</dbReference>
<keyword evidence="2" id="KW-0804">Transcription</keyword>
<comment type="caution">
    <text evidence="5">The sequence shown here is derived from an EMBL/GenBank/DDBJ whole genome shotgun (WGS) entry which is preliminary data.</text>
</comment>
<keyword evidence="1" id="KW-0805">Transcription regulation</keyword>
<feature type="domain" description="Transcription factor MYC/MYB N-terminal" evidence="4">
    <location>
        <begin position="17"/>
        <end position="152"/>
    </location>
</feature>
<accession>A0AAV6HXJ8</accession>
<evidence type="ECO:0000256" key="3">
    <source>
        <dbReference type="SAM" id="MobiDB-lite"/>
    </source>
</evidence>
<proteinExistence type="predicted"/>
<evidence type="ECO:0000259" key="4">
    <source>
        <dbReference type="Pfam" id="PF14215"/>
    </source>
</evidence>
<evidence type="ECO:0000256" key="1">
    <source>
        <dbReference type="ARBA" id="ARBA00023015"/>
    </source>
</evidence>
<name>A0AAV6HXJ8_9ERIC</name>
<organism evidence="5 6">
    <name type="scientific">Rhododendron griersonianum</name>
    <dbReference type="NCBI Taxonomy" id="479676"/>
    <lineage>
        <taxon>Eukaryota</taxon>
        <taxon>Viridiplantae</taxon>
        <taxon>Streptophyta</taxon>
        <taxon>Embryophyta</taxon>
        <taxon>Tracheophyta</taxon>
        <taxon>Spermatophyta</taxon>
        <taxon>Magnoliopsida</taxon>
        <taxon>eudicotyledons</taxon>
        <taxon>Gunneridae</taxon>
        <taxon>Pentapetalae</taxon>
        <taxon>asterids</taxon>
        <taxon>Ericales</taxon>
        <taxon>Ericaceae</taxon>
        <taxon>Ericoideae</taxon>
        <taxon>Rhodoreae</taxon>
        <taxon>Rhododendron</taxon>
    </lineage>
</organism>
<sequence length="335" mass="38142">MEEEQMHKYPIPATHILQQTLRSFCNIRNSSQWVYAVFWRILPRIYPPPKWDGHGGAYDRSRGNRRNWILVWEDGFCNFGSSGAEMINGDGDCAAGSSVYGNCEYQHYQIGLQPELFFKMSHEVYNYGEGLIGKVAADHSHKWIYKEHNESQEIDFLSVWQNSADSVMEDLNYVVLLREKFNYIESIPGVLLPHSSSPPPPPPYPFKINGYGAPESWHFQGSNPTPPIELSHHHFNQPAARITPSMSSLEALLSKLPAVVPPPPPPTMYAAYSEAAQPPQYLSPNRPFERMAAGMERVTKEEIDDEKDQMGESSNSIMTSYTQHPNFNSLHHHDH</sequence>
<dbReference type="AlphaFoldDB" id="A0AAV6HXJ8"/>
<reference evidence="5" key="1">
    <citation type="submission" date="2020-08" db="EMBL/GenBank/DDBJ databases">
        <title>Plant Genome Project.</title>
        <authorList>
            <person name="Zhang R.-G."/>
        </authorList>
    </citation>
    <scope>NUCLEOTIDE SEQUENCE</scope>
    <source>
        <strain evidence="5">WSP0</strain>
        <tissue evidence="5">Leaf</tissue>
    </source>
</reference>
<feature type="region of interest" description="Disordered" evidence="3">
    <location>
        <begin position="301"/>
        <end position="335"/>
    </location>
</feature>